<keyword evidence="4" id="KW-0238">DNA-binding</keyword>
<dbReference type="InterPro" id="IPR036388">
    <property type="entry name" value="WH-like_DNA-bd_sf"/>
</dbReference>
<dbReference type="NCBIfam" id="TIGR02983">
    <property type="entry name" value="SigE-fam_strep"/>
    <property type="match status" value="1"/>
</dbReference>
<keyword evidence="3" id="KW-0731">Sigma factor</keyword>
<evidence type="ECO:0000256" key="2">
    <source>
        <dbReference type="ARBA" id="ARBA00023015"/>
    </source>
</evidence>
<gene>
    <name evidence="8" type="ORF">FAB82_02980</name>
</gene>
<evidence type="ECO:0000313" key="8">
    <source>
        <dbReference type="EMBL" id="THV43207.1"/>
    </source>
</evidence>
<dbReference type="PANTHER" id="PTHR43133:SF50">
    <property type="entry name" value="ECF RNA POLYMERASE SIGMA FACTOR SIGM"/>
    <property type="match status" value="1"/>
</dbReference>
<dbReference type="InterPro" id="IPR039425">
    <property type="entry name" value="RNA_pol_sigma-70-like"/>
</dbReference>
<reference evidence="8 9" key="2">
    <citation type="submission" date="2019-05" db="EMBL/GenBank/DDBJ databases">
        <title>Glycomyces buryatensis sp. nov.</title>
        <authorList>
            <person name="Nikitina E."/>
        </authorList>
    </citation>
    <scope>NUCLEOTIDE SEQUENCE [LARGE SCALE GENOMIC DNA]</scope>
    <source>
        <strain evidence="8 9">18</strain>
    </source>
</reference>
<dbReference type="CDD" id="cd06171">
    <property type="entry name" value="Sigma70_r4"/>
    <property type="match status" value="1"/>
</dbReference>
<evidence type="ECO:0000256" key="3">
    <source>
        <dbReference type="ARBA" id="ARBA00023082"/>
    </source>
</evidence>
<keyword evidence="2" id="KW-0805">Transcription regulation</keyword>
<dbReference type="Gene3D" id="1.10.10.10">
    <property type="entry name" value="Winged helix-like DNA-binding domain superfamily/Winged helix DNA-binding domain"/>
    <property type="match status" value="1"/>
</dbReference>
<dbReference type="InterPro" id="IPR007627">
    <property type="entry name" value="RNA_pol_sigma70_r2"/>
</dbReference>
<dbReference type="InterPro" id="IPR013249">
    <property type="entry name" value="RNA_pol_sigma70_r4_t2"/>
</dbReference>
<dbReference type="SUPFAM" id="SSF88946">
    <property type="entry name" value="Sigma2 domain of RNA polymerase sigma factors"/>
    <property type="match status" value="1"/>
</dbReference>
<dbReference type="InterPro" id="IPR013324">
    <property type="entry name" value="RNA_pol_sigma_r3/r4-like"/>
</dbReference>
<dbReference type="NCBIfam" id="TIGR02937">
    <property type="entry name" value="sigma70-ECF"/>
    <property type="match status" value="1"/>
</dbReference>
<dbReference type="RefSeq" id="WP_136533047.1">
    <property type="nucleotide sequence ID" value="NZ_STGY01000007.1"/>
</dbReference>
<dbReference type="PANTHER" id="PTHR43133">
    <property type="entry name" value="RNA POLYMERASE ECF-TYPE SIGMA FACTO"/>
    <property type="match status" value="1"/>
</dbReference>
<dbReference type="SUPFAM" id="SSF88659">
    <property type="entry name" value="Sigma3 and sigma4 domains of RNA polymerase sigma factors"/>
    <property type="match status" value="1"/>
</dbReference>
<keyword evidence="9" id="KW-1185">Reference proteome</keyword>
<dbReference type="AlphaFoldDB" id="A0A4S8QEX9"/>
<dbReference type="OrthoDB" id="3686693at2"/>
<organism evidence="8 9">
    <name type="scientific">Glycomyces buryatensis</name>
    <dbReference type="NCBI Taxonomy" id="2570927"/>
    <lineage>
        <taxon>Bacteria</taxon>
        <taxon>Bacillati</taxon>
        <taxon>Actinomycetota</taxon>
        <taxon>Actinomycetes</taxon>
        <taxon>Glycomycetales</taxon>
        <taxon>Glycomycetaceae</taxon>
        <taxon>Glycomyces</taxon>
    </lineage>
</organism>
<keyword evidence="5" id="KW-0804">Transcription</keyword>
<dbReference type="GO" id="GO:0016987">
    <property type="term" value="F:sigma factor activity"/>
    <property type="evidence" value="ECO:0007669"/>
    <property type="project" value="UniProtKB-KW"/>
</dbReference>
<dbReference type="Pfam" id="PF08281">
    <property type="entry name" value="Sigma70_r4_2"/>
    <property type="match status" value="1"/>
</dbReference>
<dbReference type="EMBL" id="STGY01000007">
    <property type="protein sequence ID" value="THV43207.1"/>
    <property type="molecule type" value="Genomic_DNA"/>
</dbReference>
<dbReference type="Gene3D" id="1.10.1740.10">
    <property type="match status" value="1"/>
</dbReference>
<evidence type="ECO:0000256" key="1">
    <source>
        <dbReference type="ARBA" id="ARBA00010641"/>
    </source>
</evidence>
<evidence type="ECO:0000313" key="9">
    <source>
        <dbReference type="Proteomes" id="UP000308760"/>
    </source>
</evidence>
<evidence type="ECO:0000256" key="5">
    <source>
        <dbReference type="ARBA" id="ARBA00023163"/>
    </source>
</evidence>
<name>A0A4S8QEX9_9ACTN</name>
<dbReference type="Pfam" id="PF04542">
    <property type="entry name" value="Sigma70_r2"/>
    <property type="match status" value="1"/>
</dbReference>
<feature type="domain" description="RNA polymerase sigma-70 region 2" evidence="6">
    <location>
        <begin position="23"/>
        <end position="81"/>
    </location>
</feature>
<protein>
    <submittedName>
        <fullName evidence="8">SigE family RNA polymerase sigma factor</fullName>
    </submittedName>
</protein>
<dbReference type="InterPro" id="IPR013325">
    <property type="entry name" value="RNA_pol_sigma_r2"/>
</dbReference>
<dbReference type="GO" id="GO:0006352">
    <property type="term" value="P:DNA-templated transcription initiation"/>
    <property type="evidence" value="ECO:0007669"/>
    <property type="project" value="InterPro"/>
</dbReference>
<comment type="caution">
    <text evidence="8">The sequence shown here is derived from an EMBL/GenBank/DDBJ whole genome shotgun (WGS) entry which is preliminary data.</text>
</comment>
<dbReference type="Proteomes" id="UP000308760">
    <property type="component" value="Unassembled WGS sequence"/>
</dbReference>
<reference evidence="9" key="1">
    <citation type="submission" date="2019-04" db="EMBL/GenBank/DDBJ databases">
        <title>Nocardioides xinjiangensis sp. nov.</title>
        <authorList>
            <person name="Liu S."/>
        </authorList>
    </citation>
    <scope>NUCLEOTIDE SEQUENCE [LARGE SCALE GENOMIC DNA]</scope>
    <source>
        <strain evidence="9">18</strain>
    </source>
</reference>
<sequence>MSEVKSSHDEEFREYVAARSAGLHRAAYLLTGNWATAEDLVQTTLTKTYLAWGRIRTTDSVDAYARRILYNTNASWWRKRSNREKPTEIFEDRPDPSRDFAEQSAMRDAMWKHIAALPKRQRAVLVLRYYENRTDAQIAEVLGISVGTVKSQSSRALAGMRKRLGDRAGALGLTVHPGEAA</sequence>
<evidence type="ECO:0000256" key="4">
    <source>
        <dbReference type="ARBA" id="ARBA00023125"/>
    </source>
</evidence>
<accession>A0A4S8QEX9</accession>
<feature type="domain" description="RNA polymerase sigma factor 70 region 4 type 2" evidence="7">
    <location>
        <begin position="113"/>
        <end position="158"/>
    </location>
</feature>
<dbReference type="InterPro" id="IPR014284">
    <property type="entry name" value="RNA_pol_sigma-70_dom"/>
</dbReference>
<evidence type="ECO:0000259" key="7">
    <source>
        <dbReference type="Pfam" id="PF08281"/>
    </source>
</evidence>
<evidence type="ECO:0000259" key="6">
    <source>
        <dbReference type="Pfam" id="PF04542"/>
    </source>
</evidence>
<proteinExistence type="inferred from homology"/>
<dbReference type="GO" id="GO:0003677">
    <property type="term" value="F:DNA binding"/>
    <property type="evidence" value="ECO:0007669"/>
    <property type="project" value="UniProtKB-KW"/>
</dbReference>
<comment type="similarity">
    <text evidence="1">Belongs to the sigma-70 factor family. ECF subfamily.</text>
</comment>
<dbReference type="InterPro" id="IPR014325">
    <property type="entry name" value="RNA_pol_sigma-E_actinobac"/>
</dbReference>